<dbReference type="EMBL" id="OV121138">
    <property type="protein sequence ID" value="CAH0560364.1"/>
    <property type="molecule type" value="Genomic_DNA"/>
</dbReference>
<name>A0A9P0FMQ1_BRAAE</name>
<accession>A0A9P0FMQ1</accession>
<organism evidence="2 3">
    <name type="scientific">Brassicogethes aeneus</name>
    <name type="common">Rape pollen beetle</name>
    <name type="synonym">Meligethes aeneus</name>
    <dbReference type="NCBI Taxonomy" id="1431903"/>
    <lineage>
        <taxon>Eukaryota</taxon>
        <taxon>Metazoa</taxon>
        <taxon>Ecdysozoa</taxon>
        <taxon>Arthropoda</taxon>
        <taxon>Hexapoda</taxon>
        <taxon>Insecta</taxon>
        <taxon>Pterygota</taxon>
        <taxon>Neoptera</taxon>
        <taxon>Endopterygota</taxon>
        <taxon>Coleoptera</taxon>
        <taxon>Polyphaga</taxon>
        <taxon>Cucujiformia</taxon>
        <taxon>Nitidulidae</taxon>
        <taxon>Meligethinae</taxon>
        <taxon>Brassicogethes</taxon>
    </lineage>
</organism>
<sequence length="150" mass="17644">MFRFGQESKGNIRQEIKQLTPANTRKSKSSVWKQFTNFCAEKSYDFDRADIHVEELALILEDYGFSMRKKNSEDYKESVIKVLWNSTAKQLQEYFFERYNRKFNPFSDIEFVNARAAKNAKRRKLQMDPTKRKASSSALSADDPANRTTF</sequence>
<dbReference type="OrthoDB" id="6771747at2759"/>
<dbReference type="Proteomes" id="UP001154078">
    <property type="component" value="Chromosome 7"/>
</dbReference>
<evidence type="ECO:0000313" key="3">
    <source>
        <dbReference type="Proteomes" id="UP001154078"/>
    </source>
</evidence>
<proteinExistence type="predicted"/>
<evidence type="ECO:0000313" key="2">
    <source>
        <dbReference type="EMBL" id="CAH0560364.1"/>
    </source>
</evidence>
<keyword evidence="3" id="KW-1185">Reference proteome</keyword>
<dbReference type="AlphaFoldDB" id="A0A9P0FMQ1"/>
<feature type="region of interest" description="Disordered" evidence="1">
    <location>
        <begin position="121"/>
        <end position="150"/>
    </location>
</feature>
<gene>
    <name evidence="2" type="ORF">MELIAE_LOCUS10121</name>
</gene>
<reference evidence="2" key="1">
    <citation type="submission" date="2021-12" db="EMBL/GenBank/DDBJ databases">
        <authorList>
            <person name="King R."/>
        </authorList>
    </citation>
    <scope>NUCLEOTIDE SEQUENCE</scope>
</reference>
<evidence type="ECO:0000256" key="1">
    <source>
        <dbReference type="SAM" id="MobiDB-lite"/>
    </source>
</evidence>
<protein>
    <submittedName>
        <fullName evidence="2">Uncharacterized protein</fullName>
    </submittedName>
</protein>